<name>A0A3B0Y7V1_9ZZZZ</name>
<protein>
    <submittedName>
        <fullName evidence="1">Uncharacterized protein</fullName>
    </submittedName>
</protein>
<accession>A0A3B0Y7V1</accession>
<dbReference type="InterPro" id="IPR046500">
    <property type="entry name" value="DUF6678"/>
</dbReference>
<organism evidence="1">
    <name type="scientific">hydrothermal vent metagenome</name>
    <dbReference type="NCBI Taxonomy" id="652676"/>
    <lineage>
        <taxon>unclassified sequences</taxon>
        <taxon>metagenomes</taxon>
        <taxon>ecological metagenomes</taxon>
    </lineage>
</organism>
<reference evidence="1" key="1">
    <citation type="submission" date="2018-06" db="EMBL/GenBank/DDBJ databases">
        <authorList>
            <person name="Zhirakovskaya E."/>
        </authorList>
    </citation>
    <scope>NUCLEOTIDE SEQUENCE</scope>
</reference>
<gene>
    <name evidence="1" type="ORF">MNBD_GAMMA12-84</name>
</gene>
<proteinExistence type="predicted"/>
<dbReference type="Pfam" id="PF20383">
    <property type="entry name" value="DUF6678"/>
    <property type="match status" value="1"/>
</dbReference>
<dbReference type="EMBL" id="UOFL01000024">
    <property type="protein sequence ID" value="VAW71617.1"/>
    <property type="molecule type" value="Genomic_DNA"/>
</dbReference>
<dbReference type="AlphaFoldDB" id="A0A3B0Y7V1"/>
<sequence>MRSLGKDCYANVKSAVRQIKMEYSKSQIEQIIFKKFSASFMSDSKWEKMIDKLTDALDREVFITFKLVHDSKSYCYSFCHSDFKPFFAEPTVYKEVEWIEFPDKYEYYVSRDNRKAGTKIYDQNLEEISRALENIGKYELEYLDNSIKLYAYQ</sequence>
<evidence type="ECO:0000313" key="1">
    <source>
        <dbReference type="EMBL" id="VAW71617.1"/>
    </source>
</evidence>